<evidence type="ECO:0000256" key="1">
    <source>
        <dbReference type="ARBA" id="ARBA00004906"/>
    </source>
</evidence>
<dbReference type="GO" id="GO:0009867">
    <property type="term" value="P:jasmonic acid mediated signaling pathway"/>
    <property type="evidence" value="ECO:0007669"/>
    <property type="project" value="UniProtKB-ARBA"/>
</dbReference>
<dbReference type="PANTHER" id="PTHR11165">
    <property type="entry name" value="SKP1"/>
    <property type="match status" value="1"/>
</dbReference>
<feature type="region of interest" description="Disordered" evidence="5">
    <location>
        <begin position="25"/>
        <end position="47"/>
    </location>
</feature>
<dbReference type="InterPro" id="IPR011333">
    <property type="entry name" value="SKP1/BTB/POZ_sf"/>
</dbReference>
<dbReference type="AlphaFoldDB" id="A0AAE2CVI4"/>
<organism evidence="8 9">
    <name type="scientific">Sesamum alatum</name>
    <dbReference type="NCBI Taxonomy" id="300844"/>
    <lineage>
        <taxon>Eukaryota</taxon>
        <taxon>Viridiplantae</taxon>
        <taxon>Streptophyta</taxon>
        <taxon>Embryophyta</taxon>
        <taxon>Tracheophyta</taxon>
        <taxon>Spermatophyta</taxon>
        <taxon>Magnoliopsida</taxon>
        <taxon>eudicotyledons</taxon>
        <taxon>Gunneridae</taxon>
        <taxon>Pentapetalae</taxon>
        <taxon>asterids</taxon>
        <taxon>lamiids</taxon>
        <taxon>Lamiales</taxon>
        <taxon>Pedaliaceae</taxon>
        <taxon>Sesamum</taxon>
    </lineage>
</organism>
<dbReference type="SMART" id="SM00512">
    <property type="entry name" value="Skp1"/>
    <property type="match status" value="1"/>
</dbReference>
<dbReference type="GO" id="GO:0016567">
    <property type="term" value="P:protein ubiquitination"/>
    <property type="evidence" value="ECO:0007669"/>
    <property type="project" value="UniProtKB-UniRule"/>
</dbReference>
<comment type="similarity">
    <text evidence="2 4">Belongs to the SKP1 family.</text>
</comment>
<dbReference type="PIRSF" id="PIRSF028729">
    <property type="entry name" value="E3_ubiquit_lig_SCF_Skp"/>
    <property type="match status" value="1"/>
</dbReference>
<dbReference type="InterPro" id="IPR016072">
    <property type="entry name" value="Skp1_comp_dimer"/>
</dbReference>
<dbReference type="InterPro" id="IPR001232">
    <property type="entry name" value="SKP1-like"/>
</dbReference>
<comment type="pathway">
    <text evidence="1 4">Protein modification; protein ubiquitination.</text>
</comment>
<evidence type="ECO:0000256" key="4">
    <source>
        <dbReference type="PIRNR" id="PIRNR028729"/>
    </source>
</evidence>
<dbReference type="Pfam" id="PF03931">
    <property type="entry name" value="Skp1_POZ"/>
    <property type="match status" value="1"/>
</dbReference>
<comment type="caution">
    <text evidence="8">The sequence shown here is derived from an EMBL/GenBank/DDBJ whole genome shotgun (WGS) entry which is preliminary data.</text>
</comment>
<evidence type="ECO:0000256" key="5">
    <source>
        <dbReference type="SAM" id="MobiDB-lite"/>
    </source>
</evidence>
<sequence length="198" mass="22130">MAEAEAESMMLPRISCAEITEEEWRAKEAAEKAAHPEPEPEKEPIPLTLMSSDGQEFSIMSNAAKFSETINNMVEDGCATSAIPLPVVDGRTLAKVVAYMNKLLPVAKNTAEKKKMNEEFLSGEEMSALFELILAANYLNIKDLLSAVAQKIADMMKNKSVKWVRKTFGIDNDFTEEEEKAIQDEYPWAYEDVDPDSE</sequence>
<evidence type="ECO:0000313" key="8">
    <source>
        <dbReference type="EMBL" id="KAK4435978.1"/>
    </source>
</evidence>
<evidence type="ECO:0000256" key="3">
    <source>
        <dbReference type="ARBA" id="ARBA00022786"/>
    </source>
</evidence>
<dbReference type="InterPro" id="IPR036296">
    <property type="entry name" value="SKP1-like_dim_sf"/>
</dbReference>
<protein>
    <recommendedName>
        <fullName evidence="4">SKP1-like protein</fullName>
    </recommendedName>
</protein>
<evidence type="ECO:0000313" key="9">
    <source>
        <dbReference type="Proteomes" id="UP001293254"/>
    </source>
</evidence>
<comment type="function">
    <text evidence="4">Involved in ubiquitination and subsequent proteasomal degradation of target proteins. Together with CUL1, RBX1 and a F-box protein, it forms a SCF E3 ubiquitin ligase complex. The functional specificity of this complex depends on the type of F-box protein. In the SCF complex, it serves as an adapter that links the F-box protein to CUL1.</text>
</comment>
<evidence type="ECO:0000259" key="7">
    <source>
        <dbReference type="Pfam" id="PF03931"/>
    </source>
</evidence>
<dbReference type="Gene3D" id="3.30.710.10">
    <property type="entry name" value="Potassium Channel Kv1.1, Chain A"/>
    <property type="match status" value="1"/>
</dbReference>
<feature type="compositionally biased region" description="Basic and acidic residues" evidence="5">
    <location>
        <begin position="25"/>
        <end position="44"/>
    </location>
</feature>
<dbReference type="EMBL" id="JACGWO010000002">
    <property type="protein sequence ID" value="KAK4435978.1"/>
    <property type="molecule type" value="Genomic_DNA"/>
</dbReference>
<gene>
    <name evidence="8" type="ORF">Salat_0761500</name>
</gene>
<dbReference type="SUPFAM" id="SSF54695">
    <property type="entry name" value="POZ domain"/>
    <property type="match status" value="1"/>
</dbReference>
<dbReference type="InterPro" id="IPR016897">
    <property type="entry name" value="SKP1"/>
</dbReference>
<accession>A0AAE2CVI4</accession>
<dbReference type="Pfam" id="PF01466">
    <property type="entry name" value="Skp1"/>
    <property type="match status" value="1"/>
</dbReference>
<dbReference type="InterPro" id="IPR016073">
    <property type="entry name" value="Skp1_comp_POZ"/>
</dbReference>
<feature type="domain" description="SKP1 component POZ" evidence="7">
    <location>
        <begin position="47"/>
        <end position="102"/>
    </location>
</feature>
<evidence type="ECO:0000259" key="6">
    <source>
        <dbReference type="Pfam" id="PF01466"/>
    </source>
</evidence>
<reference evidence="8" key="1">
    <citation type="submission" date="2020-06" db="EMBL/GenBank/DDBJ databases">
        <authorList>
            <person name="Li T."/>
            <person name="Hu X."/>
            <person name="Zhang T."/>
            <person name="Song X."/>
            <person name="Zhang H."/>
            <person name="Dai N."/>
            <person name="Sheng W."/>
            <person name="Hou X."/>
            <person name="Wei L."/>
        </authorList>
    </citation>
    <scope>NUCLEOTIDE SEQUENCE</scope>
    <source>
        <strain evidence="8">3651</strain>
        <tissue evidence="8">Leaf</tissue>
    </source>
</reference>
<reference evidence="8" key="2">
    <citation type="journal article" date="2024" name="Plant">
        <title>Genomic evolution and insights into agronomic trait innovations of Sesamum species.</title>
        <authorList>
            <person name="Miao H."/>
            <person name="Wang L."/>
            <person name="Qu L."/>
            <person name="Liu H."/>
            <person name="Sun Y."/>
            <person name="Le M."/>
            <person name="Wang Q."/>
            <person name="Wei S."/>
            <person name="Zheng Y."/>
            <person name="Lin W."/>
            <person name="Duan Y."/>
            <person name="Cao H."/>
            <person name="Xiong S."/>
            <person name="Wang X."/>
            <person name="Wei L."/>
            <person name="Li C."/>
            <person name="Ma Q."/>
            <person name="Ju M."/>
            <person name="Zhao R."/>
            <person name="Li G."/>
            <person name="Mu C."/>
            <person name="Tian Q."/>
            <person name="Mei H."/>
            <person name="Zhang T."/>
            <person name="Gao T."/>
            <person name="Zhang H."/>
        </authorList>
    </citation>
    <scope>NUCLEOTIDE SEQUENCE</scope>
    <source>
        <strain evidence="8">3651</strain>
    </source>
</reference>
<keyword evidence="3 4" id="KW-0833">Ubl conjugation pathway</keyword>
<name>A0AAE2CVI4_9LAMI</name>
<keyword evidence="9" id="KW-1185">Reference proteome</keyword>
<dbReference type="SUPFAM" id="SSF81382">
    <property type="entry name" value="Skp1 dimerisation domain-like"/>
    <property type="match status" value="1"/>
</dbReference>
<comment type="subunit">
    <text evidence="4">Part of a SCF (SKP1-cullin-F-box) protein ligase complex.</text>
</comment>
<proteinExistence type="inferred from homology"/>
<feature type="domain" description="SKP1 component dimerisation" evidence="6">
    <location>
        <begin position="142"/>
        <end position="189"/>
    </location>
</feature>
<evidence type="ECO:0000256" key="2">
    <source>
        <dbReference type="ARBA" id="ARBA00009993"/>
    </source>
</evidence>
<dbReference type="GO" id="GO:0006511">
    <property type="term" value="P:ubiquitin-dependent protein catabolic process"/>
    <property type="evidence" value="ECO:0007669"/>
    <property type="project" value="InterPro"/>
</dbReference>
<dbReference type="Proteomes" id="UP001293254">
    <property type="component" value="Unassembled WGS sequence"/>
</dbReference>